<evidence type="ECO:0000256" key="1">
    <source>
        <dbReference type="SAM" id="MobiDB-lite"/>
    </source>
</evidence>
<proteinExistence type="predicted"/>
<sequence length="198" mass="21006">MTSLGDVAACLANPENKVEQAAEALHRARELAGEAANLTATATSGSNQADVEDALSVFEEIDNAYDELAGCLAASGESIRRIRAALLGGNPTTSSDRPRLSAPTVAPARPTSEKSWAQQQRDRLPTYITSGVYIDEDGNTELVQSGRETNGEHVDIGAHLIEQGYPLGGRGRVAASERVETKVAGVNAMPESRTWTSW</sequence>
<protein>
    <submittedName>
        <fullName evidence="2">Uncharacterized protein</fullName>
    </submittedName>
</protein>
<dbReference type="AlphaFoldDB" id="A0A7W7WU83"/>
<keyword evidence="3" id="KW-1185">Reference proteome</keyword>
<name>A0A7W7WU83_9PSEU</name>
<dbReference type="Proteomes" id="UP000542674">
    <property type="component" value="Unassembled WGS sequence"/>
</dbReference>
<dbReference type="RefSeq" id="WP_184666239.1">
    <property type="nucleotide sequence ID" value="NZ_BAABAI010000036.1"/>
</dbReference>
<reference evidence="2 3" key="1">
    <citation type="submission" date="2020-08" db="EMBL/GenBank/DDBJ databases">
        <title>Sequencing the genomes of 1000 actinobacteria strains.</title>
        <authorList>
            <person name="Klenk H.-P."/>
        </authorList>
    </citation>
    <scope>NUCLEOTIDE SEQUENCE [LARGE SCALE GENOMIC DNA]</scope>
    <source>
        <strain evidence="2 3">DSM 45084</strain>
    </source>
</reference>
<gene>
    <name evidence="2" type="ORF">F4559_000826</name>
</gene>
<comment type="caution">
    <text evidence="2">The sequence shown here is derived from an EMBL/GenBank/DDBJ whole genome shotgun (WGS) entry which is preliminary data.</text>
</comment>
<organism evidence="2 3">
    <name type="scientific">Saccharothrix violaceirubra</name>
    <dbReference type="NCBI Taxonomy" id="413306"/>
    <lineage>
        <taxon>Bacteria</taxon>
        <taxon>Bacillati</taxon>
        <taxon>Actinomycetota</taxon>
        <taxon>Actinomycetes</taxon>
        <taxon>Pseudonocardiales</taxon>
        <taxon>Pseudonocardiaceae</taxon>
        <taxon>Saccharothrix</taxon>
    </lineage>
</organism>
<feature type="region of interest" description="Disordered" evidence="1">
    <location>
        <begin position="88"/>
        <end position="120"/>
    </location>
</feature>
<evidence type="ECO:0000313" key="2">
    <source>
        <dbReference type="EMBL" id="MBB4963467.1"/>
    </source>
</evidence>
<evidence type="ECO:0000313" key="3">
    <source>
        <dbReference type="Proteomes" id="UP000542674"/>
    </source>
</evidence>
<dbReference type="EMBL" id="JACHJS010000001">
    <property type="protein sequence ID" value="MBB4963467.1"/>
    <property type="molecule type" value="Genomic_DNA"/>
</dbReference>
<accession>A0A7W7WU83</accession>